<reference evidence="1" key="1">
    <citation type="submission" date="2021-05" db="EMBL/GenBank/DDBJ databases">
        <authorList>
            <person name="Pan Q."/>
            <person name="Jouanno E."/>
            <person name="Zahm M."/>
            <person name="Klopp C."/>
            <person name="Cabau C."/>
            <person name="Louis A."/>
            <person name="Berthelot C."/>
            <person name="Parey E."/>
            <person name="Roest Crollius H."/>
            <person name="Montfort J."/>
            <person name="Robinson-Rechavi M."/>
            <person name="Bouchez O."/>
            <person name="Lampietro C."/>
            <person name="Lopez Roques C."/>
            <person name="Donnadieu C."/>
            <person name="Postlethwait J."/>
            <person name="Bobe J."/>
            <person name="Dillon D."/>
            <person name="Chandos A."/>
            <person name="von Hippel F."/>
            <person name="Guiguen Y."/>
        </authorList>
    </citation>
    <scope>NUCLEOTIDE SEQUENCE</scope>
    <source>
        <strain evidence="1">YG-Jan2019</strain>
    </source>
</reference>
<accession>A0ACC2GM86</accession>
<dbReference type="EMBL" id="CM055738">
    <property type="protein sequence ID" value="KAJ8004736.1"/>
    <property type="molecule type" value="Genomic_DNA"/>
</dbReference>
<comment type="caution">
    <text evidence="1">The sequence shown here is derived from an EMBL/GenBank/DDBJ whole genome shotgun (WGS) entry which is preliminary data.</text>
</comment>
<evidence type="ECO:0000313" key="2">
    <source>
        <dbReference type="Proteomes" id="UP001157502"/>
    </source>
</evidence>
<gene>
    <name evidence="1" type="ORF">DPEC_G00139390</name>
</gene>
<evidence type="ECO:0000313" key="1">
    <source>
        <dbReference type="EMBL" id="KAJ8004736.1"/>
    </source>
</evidence>
<dbReference type="Proteomes" id="UP001157502">
    <property type="component" value="Chromosome 11"/>
</dbReference>
<name>A0ACC2GM86_DALPE</name>
<sequence>MLNPLQLRCNGLKERDKRAVEGPMDGWVSLCRRPALVLLRGTPLKVNLYRFSENRCGLKRDSTQALGARWQ</sequence>
<organism evidence="1 2">
    <name type="scientific">Dallia pectoralis</name>
    <name type="common">Alaska blackfish</name>
    <dbReference type="NCBI Taxonomy" id="75939"/>
    <lineage>
        <taxon>Eukaryota</taxon>
        <taxon>Metazoa</taxon>
        <taxon>Chordata</taxon>
        <taxon>Craniata</taxon>
        <taxon>Vertebrata</taxon>
        <taxon>Euteleostomi</taxon>
        <taxon>Actinopterygii</taxon>
        <taxon>Neopterygii</taxon>
        <taxon>Teleostei</taxon>
        <taxon>Protacanthopterygii</taxon>
        <taxon>Esociformes</taxon>
        <taxon>Umbridae</taxon>
        <taxon>Dallia</taxon>
    </lineage>
</organism>
<proteinExistence type="predicted"/>
<protein>
    <submittedName>
        <fullName evidence="1">Uncharacterized protein</fullName>
    </submittedName>
</protein>
<keyword evidence="2" id="KW-1185">Reference proteome</keyword>